<dbReference type="GO" id="GO:0003677">
    <property type="term" value="F:DNA binding"/>
    <property type="evidence" value="ECO:0007669"/>
    <property type="project" value="InterPro"/>
</dbReference>
<dbReference type="InterPro" id="IPR010982">
    <property type="entry name" value="Lambda_DNA-bd_dom_sf"/>
</dbReference>
<gene>
    <name evidence="1" type="ORF">APD33_13295</name>
</gene>
<dbReference type="SUPFAM" id="SSF47413">
    <property type="entry name" value="lambda repressor-like DNA-binding domains"/>
    <property type="match status" value="1"/>
</dbReference>
<evidence type="ECO:0000313" key="1">
    <source>
        <dbReference type="EMBL" id="KQE03585.1"/>
    </source>
</evidence>
<proteinExistence type="predicted"/>
<name>A0AAN5WCQ3_ACIBA</name>
<dbReference type="Proteomes" id="UP000051449">
    <property type="component" value="Unassembled WGS sequence"/>
</dbReference>
<accession>A0AAN5WCQ3</accession>
<dbReference type="EMBL" id="LLGC01000179">
    <property type="protein sequence ID" value="KQE03585.1"/>
    <property type="molecule type" value="Genomic_DNA"/>
</dbReference>
<dbReference type="InterPro" id="IPR001387">
    <property type="entry name" value="Cro/C1-type_HTH"/>
</dbReference>
<comment type="caution">
    <text evidence="1">The sequence shown here is derived from an EMBL/GenBank/DDBJ whole genome shotgun (WGS) entry which is preliminary data.</text>
</comment>
<dbReference type="RefSeq" id="WP_001107553.1">
    <property type="nucleotide sequence ID" value="NZ_CACSGJ010000042.1"/>
</dbReference>
<dbReference type="AlphaFoldDB" id="A0AAN5WCQ3"/>
<dbReference type="CDD" id="cd00093">
    <property type="entry name" value="HTH_XRE"/>
    <property type="match status" value="1"/>
</dbReference>
<evidence type="ECO:0000313" key="2">
    <source>
        <dbReference type="Proteomes" id="UP000051449"/>
    </source>
</evidence>
<protein>
    <submittedName>
        <fullName evidence="1">Uncharacterized protein</fullName>
    </submittedName>
</protein>
<reference evidence="1 2" key="1">
    <citation type="submission" date="2015-10" db="EMBL/GenBank/DDBJ databases">
        <title>The utility of whole genome sequencing in characterizing Acinetobacter epidemiology and analyzing hospital outbreaks.</title>
        <authorList>
            <person name="Ozer E.A."/>
            <person name="Fitzpatrick M.A."/>
            <person name="Hauser A.R."/>
        </authorList>
    </citation>
    <scope>NUCLEOTIDE SEQUENCE [LARGE SCALE GENOMIC DNA]</scope>
    <source>
        <strain evidence="1 2">ABBL072</strain>
    </source>
</reference>
<sequence length="154" mass="17530">MAKNRNNMNVAEYLADLIENSPKSQREIAEEIGFKRPNVLSMIKSGETRLPIDKIKPTALALGENPTRLLIRVLKEYAPDLIDVVESITGQTPLTPNEINIVKTIRSVTMEDPSFYGDTRDKFVDVIKEMESETIKHRAELQKNKEESAFRSQK</sequence>
<organism evidence="1 2">
    <name type="scientific">Acinetobacter baumannii</name>
    <dbReference type="NCBI Taxonomy" id="470"/>
    <lineage>
        <taxon>Bacteria</taxon>
        <taxon>Pseudomonadati</taxon>
        <taxon>Pseudomonadota</taxon>
        <taxon>Gammaproteobacteria</taxon>
        <taxon>Moraxellales</taxon>
        <taxon>Moraxellaceae</taxon>
        <taxon>Acinetobacter</taxon>
        <taxon>Acinetobacter calcoaceticus/baumannii complex</taxon>
    </lineage>
</organism>